<reference evidence="5 6" key="1">
    <citation type="journal article" date="2019" name="Nat. Med.">
        <title>A library of human gut bacterial isolates paired with longitudinal multiomics data enables mechanistic microbiome research.</title>
        <authorList>
            <person name="Poyet M."/>
            <person name="Groussin M."/>
            <person name="Gibbons S.M."/>
            <person name="Avila-Pacheco J."/>
            <person name="Jiang X."/>
            <person name="Kearney S.M."/>
            <person name="Perrotta A.R."/>
            <person name="Berdy B."/>
            <person name="Zhao S."/>
            <person name="Lieberman T.D."/>
            <person name="Swanson P.K."/>
            <person name="Smith M."/>
            <person name="Roesemann S."/>
            <person name="Alexander J.E."/>
            <person name="Rich S.A."/>
            <person name="Livny J."/>
            <person name="Vlamakis H."/>
            <person name="Clish C."/>
            <person name="Bullock K."/>
            <person name="Deik A."/>
            <person name="Scott J."/>
            <person name="Pierce K.A."/>
            <person name="Xavier R.J."/>
            <person name="Alm E.J."/>
        </authorList>
    </citation>
    <scope>NUCLEOTIDE SEQUENCE [LARGE SCALE GENOMIC DNA]</scope>
    <source>
        <strain evidence="5 6">BIOML-A10</strain>
    </source>
</reference>
<dbReference type="Gene3D" id="3.40.50.300">
    <property type="entry name" value="P-loop containing nucleotide triphosphate hydrolases"/>
    <property type="match status" value="1"/>
</dbReference>
<dbReference type="SUPFAM" id="SSF52540">
    <property type="entry name" value="P-loop containing nucleoside triphosphate hydrolases"/>
    <property type="match status" value="1"/>
</dbReference>
<dbReference type="Pfam" id="PF00004">
    <property type="entry name" value="AAA"/>
    <property type="match status" value="1"/>
</dbReference>
<dbReference type="InterPro" id="IPR027417">
    <property type="entry name" value="P-loop_NTPase"/>
</dbReference>
<evidence type="ECO:0000259" key="4">
    <source>
        <dbReference type="SMART" id="SM00382"/>
    </source>
</evidence>
<accession>A0A7J4XCE8</accession>
<evidence type="ECO:0000313" key="5">
    <source>
        <dbReference type="EMBL" id="KAA3757113.1"/>
    </source>
</evidence>
<name>A0A7J4XCE8_9BACE</name>
<evidence type="ECO:0000256" key="1">
    <source>
        <dbReference type="ARBA" id="ARBA00006914"/>
    </source>
</evidence>
<dbReference type="InterPro" id="IPR003593">
    <property type="entry name" value="AAA+_ATPase"/>
</dbReference>
<comment type="caution">
    <text evidence="5">The sequence shown here is derived from an EMBL/GenBank/DDBJ whole genome shotgun (WGS) entry which is preliminary data.</text>
</comment>
<dbReference type="AlphaFoldDB" id="A0A7J4XCE8"/>
<dbReference type="CDD" id="cd19481">
    <property type="entry name" value="RecA-like_protease"/>
    <property type="match status" value="1"/>
</dbReference>
<dbReference type="EMBL" id="VWMK01000036">
    <property type="protein sequence ID" value="KAA3757113.1"/>
    <property type="molecule type" value="Genomic_DNA"/>
</dbReference>
<dbReference type="Proteomes" id="UP000422221">
    <property type="component" value="Unassembled WGS sequence"/>
</dbReference>
<evidence type="ECO:0000256" key="3">
    <source>
        <dbReference type="ARBA" id="ARBA00022840"/>
    </source>
</evidence>
<dbReference type="RefSeq" id="WP_130059917.1">
    <property type="nucleotide sequence ID" value="NZ_JADNPJ010000042.1"/>
</dbReference>
<dbReference type="GO" id="GO:0016887">
    <property type="term" value="F:ATP hydrolysis activity"/>
    <property type="evidence" value="ECO:0007669"/>
    <property type="project" value="InterPro"/>
</dbReference>
<keyword evidence="2" id="KW-0547">Nucleotide-binding</keyword>
<comment type="similarity">
    <text evidence="1">Belongs to the AAA ATPase family.</text>
</comment>
<dbReference type="PANTHER" id="PTHR23073">
    <property type="entry name" value="26S PROTEASOME REGULATORY SUBUNIT"/>
    <property type="match status" value="1"/>
</dbReference>
<organism evidence="5 6">
    <name type="scientific">Bacteroides salyersiae</name>
    <dbReference type="NCBI Taxonomy" id="291644"/>
    <lineage>
        <taxon>Bacteria</taxon>
        <taxon>Pseudomonadati</taxon>
        <taxon>Bacteroidota</taxon>
        <taxon>Bacteroidia</taxon>
        <taxon>Bacteroidales</taxon>
        <taxon>Bacteroidaceae</taxon>
        <taxon>Bacteroides</taxon>
    </lineage>
</organism>
<sequence>MRHDFNNKETLSDEIQQKETIKARPKSVLEAFEYIVEAAEDSKLSEEFFEKISIYVRYASRKLKLSPIQTVLLALFVDRSEDNSIRISEIASYTGCRTTKILRLSSEIDTLEEKHYLRASRSHRNTLSYRVPSDVLKTLKKDQAYIHNVEPIVDLQTFFDRFNDLMEEMDNDEITHETLLTQTNDYITEIKATYFVRTLKSFYLSDEDILLFIFMAHLFIENDDDHIGFHDIDNLYDNDKIPHWCKSELRSHTSELFEHNLIENVNEDGMARSDCFKLTEYAKTDLLAELNLAVKSKSDHSLIKSDSFPEKKLIYNASEKSQVNELSSILSADRFNEVQSLLRSAGMRAGFCCLFYGSPGTGKTETVYQIARATGRDILRVDVDKIKSCWVGESEQNIKMLFDRYRNICKDSSPAPILLFNEADAILGVRMEGATHAVDKMENSIQNIILQEMETLDGIMIATTNLTTNLDKAFERRFLYKIQFNRPTVEARTQIWQAMLPSLQEGNAHSLASQFDLSGGEIENITRKYTINAILSGQDTIDLPSIIEICRNERIANSTRKKIGFQA</sequence>
<dbReference type="SMART" id="SM00382">
    <property type="entry name" value="AAA"/>
    <property type="match status" value="1"/>
</dbReference>
<dbReference type="InterPro" id="IPR050221">
    <property type="entry name" value="26S_Proteasome_ATPase"/>
</dbReference>
<gene>
    <name evidence="5" type="ORF">F3F73_22575</name>
</gene>
<keyword evidence="3" id="KW-0067">ATP-binding</keyword>
<feature type="domain" description="AAA+ ATPase" evidence="4">
    <location>
        <begin position="349"/>
        <end position="488"/>
    </location>
</feature>
<proteinExistence type="inferred from homology"/>
<dbReference type="GO" id="GO:0005524">
    <property type="term" value="F:ATP binding"/>
    <property type="evidence" value="ECO:0007669"/>
    <property type="project" value="UniProtKB-KW"/>
</dbReference>
<protein>
    <submittedName>
        <fullName evidence="5">AAA family ATPase</fullName>
    </submittedName>
</protein>
<dbReference type="InterPro" id="IPR003959">
    <property type="entry name" value="ATPase_AAA_core"/>
</dbReference>
<evidence type="ECO:0000313" key="6">
    <source>
        <dbReference type="Proteomes" id="UP000422221"/>
    </source>
</evidence>
<evidence type="ECO:0000256" key="2">
    <source>
        <dbReference type="ARBA" id="ARBA00022741"/>
    </source>
</evidence>